<dbReference type="OrthoDB" id="311026at2759"/>
<keyword evidence="2" id="KW-0677">Repeat</keyword>
<dbReference type="PROSITE" id="PS50222">
    <property type="entry name" value="EF_HAND_2"/>
    <property type="match status" value="1"/>
</dbReference>
<dbReference type="PANTHER" id="PTHR34524:SF6">
    <property type="entry name" value="CALCYPHOSINE LIKE"/>
    <property type="match status" value="1"/>
</dbReference>
<evidence type="ECO:0000256" key="5">
    <source>
        <dbReference type="SAM" id="MobiDB-lite"/>
    </source>
</evidence>
<keyword evidence="4" id="KW-0175">Coiled coil</keyword>
<dbReference type="Proteomes" id="UP000683925">
    <property type="component" value="Unassembled WGS sequence"/>
</dbReference>
<organism evidence="7 8">
    <name type="scientific">Paramecium octaurelia</name>
    <dbReference type="NCBI Taxonomy" id="43137"/>
    <lineage>
        <taxon>Eukaryota</taxon>
        <taxon>Sar</taxon>
        <taxon>Alveolata</taxon>
        <taxon>Ciliophora</taxon>
        <taxon>Intramacronucleata</taxon>
        <taxon>Oligohymenophorea</taxon>
        <taxon>Peniculida</taxon>
        <taxon>Parameciidae</taxon>
        <taxon>Paramecium</taxon>
    </lineage>
</organism>
<dbReference type="InterPro" id="IPR051581">
    <property type="entry name" value="Ca-bind"/>
</dbReference>
<evidence type="ECO:0000256" key="4">
    <source>
        <dbReference type="SAM" id="Coils"/>
    </source>
</evidence>
<evidence type="ECO:0000256" key="1">
    <source>
        <dbReference type="ARBA" id="ARBA00022723"/>
    </source>
</evidence>
<proteinExistence type="predicted"/>
<dbReference type="EMBL" id="CAJJDP010000021">
    <property type="protein sequence ID" value="CAD8148632.1"/>
    <property type="molecule type" value="Genomic_DNA"/>
</dbReference>
<feature type="region of interest" description="Disordered" evidence="5">
    <location>
        <begin position="208"/>
        <end position="263"/>
    </location>
</feature>
<keyword evidence="8" id="KW-1185">Reference proteome</keyword>
<comment type="caution">
    <text evidence="7">The sequence shown here is derived from an EMBL/GenBank/DDBJ whole genome shotgun (WGS) entry which is preliminary data.</text>
</comment>
<dbReference type="AlphaFoldDB" id="A0A8S1TCR0"/>
<keyword evidence="3" id="KW-0106">Calcium</keyword>
<evidence type="ECO:0000259" key="6">
    <source>
        <dbReference type="PROSITE" id="PS50222"/>
    </source>
</evidence>
<dbReference type="PANTHER" id="PTHR34524">
    <property type="entry name" value="CALCYPHOSIN"/>
    <property type="match status" value="1"/>
</dbReference>
<dbReference type="PROSITE" id="PS00018">
    <property type="entry name" value="EF_HAND_1"/>
    <property type="match status" value="1"/>
</dbReference>
<evidence type="ECO:0000313" key="8">
    <source>
        <dbReference type="Proteomes" id="UP000683925"/>
    </source>
</evidence>
<dbReference type="InterPro" id="IPR018247">
    <property type="entry name" value="EF_Hand_1_Ca_BS"/>
</dbReference>
<feature type="coiled-coil region" evidence="4">
    <location>
        <begin position="279"/>
        <end position="306"/>
    </location>
</feature>
<dbReference type="OMA" id="NFEPFTT"/>
<dbReference type="GO" id="GO:0005509">
    <property type="term" value="F:calcium ion binding"/>
    <property type="evidence" value="ECO:0007669"/>
    <property type="project" value="InterPro"/>
</dbReference>
<reference evidence="7" key="1">
    <citation type="submission" date="2021-01" db="EMBL/GenBank/DDBJ databases">
        <authorList>
            <consortium name="Genoscope - CEA"/>
            <person name="William W."/>
        </authorList>
    </citation>
    <scope>NUCLEOTIDE SEQUENCE</scope>
</reference>
<name>A0A8S1TCR0_PAROT</name>
<evidence type="ECO:0000313" key="7">
    <source>
        <dbReference type="EMBL" id="CAD8148632.1"/>
    </source>
</evidence>
<accession>A0A8S1TCR0</accession>
<feature type="domain" description="EF-hand" evidence="6">
    <location>
        <begin position="63"/>
        <end position="98"/>
    </location>
</feature>
<feature type="compositionally biased region" description="Low complexity" evidence="5">
    <location>
        <begin position="250"/>
        <end position="262"/>
    </location>
</feature>
<evidence type="ECO:0000256" key="2">
    <source>
        <dbReference type="ARBA" id="ARBA00022737"/>
    </source>
</evidence>
<keyword evidence="1" id="KW-0479">Metal-binding</keyword>
<protein>
    <recommendedName>
        <fullName evidence="6">EF-hand domain-containing protein</fullName>
    </recommendedName>
</protein>
<dbReference type="InterPro" id="IPR002048">
    <property type="entry name" value="EF_hand_dom"/>
</dbReference>
<evidence type="ECO:0000256" key="3">
    <source>
        <dbReference type="ARBA" id="ARBA00022837"/>
    </source>
</evidence>
<dbReference type="Pfam" id="PF13499">
    <property type="entry name" value="EF-hand_7"/>
    <property type="match status" value="1"/>
</dbReference>
<sequence>MNFYFFIQYAVEAEAKLEEIRILLASQNNFEPFTTYKRLDQPRTGGLRPENIFEFLYDNEIQVDQNELDYIFKVLDEDSDGLVTYQDFKNAILPKMNDQVKDQALNHKSYDLPVDMQLPKEIETQLSQFFNQIKQNYLQYQQIQEKIDLNQLDIYDNDNQITVDSLKNWLQQQGEDISNEILENFVAIIQGQQQQLQNLLDQIYTENQEEQEQKVEENVDQEQQNEHQEQALQEEELEQPQQKDTDQDLNDTQNNQQEQQSQEIEYKSLDYKNQKNDSYDDIDYQIQQLKNKIKKLEVVLGQKNTSPIGSLLKNEYNRELLNFSRMNYQRKFNPSSPTQKNDLIRQQLRLDEEIKLEEIKQKILITQINNSAKINSSGFYSNRLQNQIFQSPLNQSKSKYISDNSGNKYIGSNRKQYPNFFQKSINFSNRKF</sequence>
<gene>
    <name evidence="7" type="ORF">POCTA_138.1.T0210220</name>
</gene>